<feature type="region of interest" description="Disordered" evidence="1">
    <location>
        <begin position="97"/>
        <end position="164"/>
    </location>
</feature>
<evidence type="ECO:0000256" key="1">
    <source>
        <dbReference type="SAM" id="MobiDB-lite"/>
    </source>
</evidence>
<accession>A0A0D7AST1</accession>
<dbReference type="AlphaFoldDB" id="A0A0D7AST1"/>
<feature type="compositionally biased region" description="Polar residues" evidence="1">
    <location>
        <begin position="121"/>
        <end position="133"/>
    </location>
</feature>
<sequence>MPSPVSGNEVPNSNNLSSSSYDYASCGLPGGPSVPTYQPANLSRQLSPTIGTQYYPGTPAPSLQSNPNLYYAATSPSQYQHSAQGYVQPPQYSLAALSTSRGAASPNDNSSPTFTPFPGNTHGSVRASDQPTYNAMPRSGAPEGPAHGLDRNNQTPHFTQGSSSYIPQAALHPSAFQLGGQSASQMPIPNSTFGIDNGSPASSRSQAASPPRRGRPPGSPNRGRNGTGQLDDPEEAQRLSMKRARQAENSRRYEAKKRENLARLEKEARETEQMLDNARAKQNHLQRTLQETQEHAERLQHILAERDSWYQQPPDASLDGF</sequence>
<name>A0A0D7AST1_9AGAR</name>
<feature type="region of interest" description="Disordered" evidence="1">
    <location>
        <begin position="1"/>
        <end position="70"/>
    </location>
</feature>
<reference evidence="2 3" key="1">
    <citation type="journal article" date="2015" name="Fungal Genet. Biol.">
        <title>Evolution of novel wood decay mechanisms in Agaricales revealed by the genome sequences of Fistulina hepatica and Cylindrobasidium torrendii.</title>
        <authorList>
            <person name="Floudas D."/>
            <person name="Held B.W."/>
            <person name="Riley R."/>
            <person name="Nagy L.G."/>
            <person name="Koehler G."/>
            <person name="Ransdell A.S."/>
            <person name="Younus H."/>
            <person name="Chow J."/>
            <person name="Chiniquy J."/>
            <person name="Lipzen A."/>
            <person name="Tritt A."/>
            <person name="Sun H."/>
            <person name="Haridas S."/>
            <person name="LaButti K."/>
            <person name="Ohm R.A."/>
            <person name="Kues U."/>
            <person name="Blanchette R.A."/>
            <person name="Grigoriev I.V."/>
            <person name="Minto R.E."/>
            <person name="Hibbett D.S."/>
        </authorList>
    </citation>
    <scope>NUCLEOTIDE SEQUENCE [LARGE SCALE GENOMIC DNA]</scope>
    <source>
        <strain evidence="2 3">FP15055 ss-10</strain>
    </source>
</reference>
<feature type="region of interest" description="Disordered" evidence="1">
    <location>
        <begin position="179"/>
        <end position="296"/>
    </location>
</feature>
<organism evidence="2 3">
    <name type="scientific">Cylindrobasidium torrendii FP15055 ss-10</name>
    <dbReference type="NCBI Taxonomy" id="1314674"/>
    <lineage>
        <taxon>Eukaryota</taxon>
        <taxon>Fungi</taxon>
        <taxon>Dikarya</taxon>
        <taxon>Basidiomycota</taxon>
        <taxon>Agaricomycotina</taxon>
        <taxon>Agaricomycetes</taxon>
        <taxon>Agaricomycetidae</taxon>
        <taxon>Agaricales</taxon>
        <taxon>Marasmiineae</taxon>
        <taxon>Physalacriaceae</taxon>
        <taxon>Cylindrobasidium</taxon>
    </lineage>
</organism>
<feature type="compositionally biased region" description="Polar residues" evidence="1">
    <location>
        <begin position="35"/>
        <end position="52"/>
    </location>
</feature>
<feature type="compositionally biased region" description="Polar residues" evidence="1">
    <location>
        <begin position="97"/>
        <end position="114"/>
    </location>
</feature>
<feature type="compositionally biased region" description="Polar residues" evidence="1">
    <location>
        <begin position="151"/>
        <end position="164"/>
    </location>
</feature>
<evidence type="ECO:0000313" key="2">
    <source>
        <dbReference type="EMBL" id="KIY61423.1"/>
    </source>
</evidence>
<dbReference type="EMBL" id="KN880948">
    <property type="protein sequence ID" value="KIY61423.1"/>
    <property type="molecule type" value="Genomic_DNA"/>
</dbReference>
<proteinExistence type="predicted"/>
<gene>
    <name evidence="2" type="ORF">CYLTODRAFT_495265</name>
</gene>
<dbReference type="CDD" id="cd14688">
    <property type="entry name" value="bZIP_YAP"/>
    <property type="match status" value="1"/>
</dbReference>
<evidence type="ECO:0008006" key="4">
    <source>
        <dbReference type="Google" id="ProtNLM"/>
    </source>
</evidence>
<evidence type="ECO:0000313" key="3">
    <source>
        <dbReference type="Proteomes" id="UP000054007"/>
    </source>
</evidence>
<feature type="compositionally biased region" description="Polar residues" evidence="1">
    <location>
        <begin position="179"/>
        <end position="194"/>
    </location>
</feature>
<dbReference type="Proteomes" id="UP000054007">
    <property type="component" value="Unassembled WGS sequence"/>
</dbReference>
<feature type="compositionally biased region" description="Polar residues" evidence="1">
    <location>
        <begin position="61"/>
        <end position="70"/>
    </location>
</feature>
<feature type="compositionally biased region" description="Polar residues" evidence="1">
    <location>
        <begin position="1"/>
        <end position="11"/>
    </location>
</feature>
<feature type="compositionally biased region" description="Low complexity" evidence="1">
    <location>
        <begin position="198"/>
        <end position="211"/>
    </location>
</feature>
<feature type="compositionally biased region" description="Basic and acidic residues" evidence="1">
    <location>
        <begin position="245"/>
        <end position="272"/>
    </location>
</feature>
<keyword evidence="3" id="KW-1185">Reference proteome</keyword>
<protein>
    <recommendedName>
        <fullName evidence="4">BZIP domain-containing protein</fullName>
    </recommendedName>
</protein>